<accession>A0A5C7J0X7</accession>
<dbReference type="Proteomes" id="UP000323506">
    <property type="component" value="Chromosome D12"/>
</dbReference>
<proteinExistence type="predicted"/>
<protein>
    <recommendedName>
        <fullName evidence="5">Secreted protein</fullName>
    </recommendedName>
</protein>
<reference evidence="2 4" key="1">
    <citation type="submission" date="2019-06" db="EMBL/GenBank/DDBJ databases">
        <title>WGS assembly of Gossypium darwinii.</title>
        <authorList>
            <person name="Chen Z.J."/>
            <person name="Sreedasyam A."/>
            <person name="Ando A."/>
            <person name="Song Q."/>
            <person name="De L."/>
            <person name="Hulse-Kemp A."/>
            <person name="Ding M."/>
            <person name="Ye W."/>
            <person name="Kirkbride R."/>
            <person name="Jenkins J."/>
            <person name="Plott C."/>
            <person name="Lovell J."/>
            <person name="Lin Y.-M."/>
            <person name="Vaughn R."/>
            <person name="Liu B."/>
            <person name="Li W."/>
            <person name="Simpson S."/>
            <person name="Scheffler B."/>
            <person name="Saski C."/>
            <person name="Grover C."/>
            <person name="Hu G."/>
            <person name="Conover J."/>
            <person name="Carlson J."/>
            <person name="Shu S."/>
            <person name="Boston L."/>
            <person name="Williams M."/>
            <person name="Peterson D."/>
            <person name="Mcgee K."/>
            <person name="Jones D."/>
            <person name="Wendel J."/>
            <person name="Stelly D."/>
            <person name="Grimwood J."/>
            <person name="Schmutz J."/>
        </authorList>
    </citation>
    <scope>NUCLEOTIDE SEQUENCE [LARGE SCALE GENOMIC DNA]</scope>
    <source>
        <strain evidence="2">1808015.09</strain>
    </source>
</reference>
<gene>
    <name evidence="2" type="ORF">ES288_1Z005700v1</name>
    <name evidence="3" type="ORF">ES288_D12G191300v1</name>
</gene>
<feature type="signal peptide" evidence="1">
    <location>
        <begin position="1"/>
        <end position="19"/>
    </location>
</feature>
<dbReference type="EMBL" id="CM017712">
    <property type="protein sequence ID" value="TYG41633.1"/>
    <property type="molecule type" value="Genomic_DNA"/>
</dbReference>
<evidence type="ECO:0008006" key="5">
    <source>
        <dbReference type="Google" id="ProtNLM"/>
    </source>
</evidence>
<organism evidence="2 4">
    <name type="scientific">Gossypium darwinii</name>
    <name type="common">Darwin's cotton</name>
    <name type="synonym">Gossypium barbadense var. darwinii</name>
    <dbReference type="NCBI Taxonomy" id="34276"/>
    <lineage>
        <taxon>Eukaryota</taxon>
        <taxon>Viridiplantae</taxon>
        <taxon>Streptophyta</taxon>
        <taxon>Embryophyta</taxon>
        <taxon>Tracheophyta</taxon>
        <taxon>Spermatophyta</taxon>
        <taxon>Magnoliopsida</taxon>
        <taxon>eudicotyledons</taxon>
        <taxon>Gunneridae</taxon>
        <taxon>Pentapetalae</taxon>
        <taxon>rosids</taxon>
        <taxon>malvids</taxon>
        <taxon>Malvales</taxon>
        <taxon>Malvaceae</taxon>
        <taxon>Malvoideae</taxon>
        <taxon>Gossypium</taxon>
    </lineage>
</organism>
<dbReference type="EMBL" id="ML700898">
    <property type="protein sequence ID" value="TXG74844.1"/>
    <property type="molecule type" value="Genomic_DNA"/>
</dbReference>
<keyword evidence="1" id="KW-0732">Signal</keyword>
<dbReference type="AlphaFoldDB" id="A0A5C7J0X7"/>
<sequence>MRILYLMFCYISCMKVVQEIGEQSVQYNHPPPQMEEYFDPLQCSSSLQIGYNQCVSDQATVKASAANGFVPGWML</sequence>
<evidence type="ECO:0000313" key="3">
    <source>
        <dbReference type="EMBL" id="TYG41633.1"/>
    </source>
</evidence>
<feature type="chain" id="PRO_5044619412" description="Secreted protein" evidence="1">
    <location>
        <begin position="20"/>
        <end position="75"/>
    </location>
</feature>
<evidence type="ECO:0000313" key="4">
    <source>
        <dbReference type="Proteomes" id="UP000323506"/>
    </source>
</evidence>
<name>A0A5C7J0X7_GOSDA</name>
<keyword evidence="4" id="KW-1185">Reference proteome</keyword>
<evidence type="ECO:0000313" key="2">
    <source>
        <dbReference type="EMBL" id="TXG74844.1"/>
    </source>
</evidence>
<evidence type="ECO:0000256" key="1">
    <source>
        <dbReference type="SAM" id="SignalP"/>
    </source>
</evidence>